<feature type="coiled-coil region" evidence="4">
    <location>
        <begin position="10"/>
        <end position="37"/>
    </location>
</feature>
<dbReference type="AlphaFoldDB" id="A0A0L0W7J6"/>
<dbReference type="NCBIfam" id="TIGR00103">
    <property type="entry name" value="DNA_YbaB_EbfC"/>
    <property type="match status" value="1"/>
</dbReference>
<comment type="subcellular location">
    <subcellularLocation>
        <location evidence="3">Cytoplasm</location>
        <location evidence="3">Nucleoid</location>
    </subcellularLocation>
</comment>
<keyword evidence="4" id="KW-0175">Coiled coil</keyword>
<dbReference type="InterPro" id="IPR036894">
    <property type="entry name" value="YbaB-like_sf"/>
</dbReference>
<evidence type="ECO:0000256" key="2">
    <source>
        <dbReference type="ARBA" id="ARBA00023125"/>
    </source>
</evidence>
<dbReference type="SUPFAM" id="SSF82607">
    <property type="entry name" value="YbaB-like"/>
    <property type="match status" value="1"/>
</dbReference>
<comment type="caution">
    <text evidence="5">The sequence shown here is derived from an EMBL/GenBank/DDBJ whole genome shotgun (WGS) entry which is preliminary data.</text>
</comment>
<dbReference type="RefSeq" id="WP_050356106.1">
    <property type="nucleotide sequence ID" value="NZ_LGSS01000015.1"/>
</dbReference>
<evidence type="ECO:0000313" key="5">
    <source>
        <dbReference type="EMBL" id="KNF07518.1"/>
    </source>
</evidence>
<reference evidence="6" key="1">
    <citation type="submission" date="2015-07" db="EMBL/GenBank/DDBJ databases">
        <title>Draft genome sequence of the purine-degrading Gottschalkia purinilyticum DSM 1384 (formerly Clostridium purinilyticum).</title>
        <authorList>
            <person name="Poehlein A."/>
            <person name="Schiel-Bengelsdorf B."/>
            <person name="Bengelsdorf F.R."/>
            <person name="Daniel R."/>
            <person name="Duerre P."/>
        </authorList>
    </citation>
    <scope>NUCLEOTIDE SEQUENCE [LARGE SCALE GENOMIC DNA]</scope>
    <source>
        <strain evidence="6">DSM 1384</strain>
    </source>
</reference>
<dbReference type="EMBL" id="LGSS01000015">
    <property type="protein sequence ID" value="KNF07518.1"/>
    <property type="molecule type" value="Genomic_DNA"/>
</dbReference>
<dbReference type="FunFam" id="3.30.1310.10:FF:000002">
    <property type="entry name" value="Nucleoid-associated protein IKC_06587"/>
    <property type="match status" value="1"/>
</dbReference>
<sequence>MKFPGMGGNMGNMMKQVQKMQKKMVELQAELEEKEVETSAGGGAVTVKANGKKEIVSIVIDKDVVDPDDVEMLQDLILAATNEALRKAEEMVSGEMQKLTGGMNLPGLF</sequence>
<comment type="function">
    <text evidence="3">Binds to DNA and alters its conformation. May be involved in regulation of gene expression, nucleoid organization and DNA protection.</text>
</comment>
<proteinExistence type="inferred from homology"/>
<evidence type="ECO:0000256" key="3">
    <source>
        <dbReference type="HAMAP-Rule" id="MF_00274"/>
    </source>
</evidence>
<dbReference type="Gene3D" id="3.30.1310.10">
    <property type="entry name" value="Nucleoid-associated protein YbaB-like domain"/>
    <property type="match status" value="1"/>
</dbReference>
<name>A0A0L0W7J6_GOTPU</name>
<dbReference type="GO" id="GO:0005829">
    <property type="term" value="C:cytosol"/>
    <property type="evidence" value="ECO:0007669"/>
    <property type="project" value="TreeGrafter"/>
</dbReference>
<evidence type="ECO:0000313" key="6">
    <source>
        <dbReference type="Proteomes" id="UP000037267"/>
    </source>
</evidence>
<dbReference type="GO" id="GO:0043590">
    <property type="term" value="C:bacterial nucleoid"/>
    <property type="evidence" value="ECO:0007669"/>
    <property type="project" value="UniProtKB-UniRule"/>
</dbReference>
<dbReference type="Pfam" id="PF02575">
    <property type="entry name" value="YbaB_DNA_bd"/>
    <property type="match status" value="1"/>
</dbReference>
<dbReference type="Proteomes" id="UP000037267">
    <property type="component" value="Unassembled WGS sequence"/>
</dbReference>
<evidence type="ECO:0000256" key="1">
    <source>
        <dbReference type="ARBA" id="ARBA00022490"/>
    </source>
</evidence>
<dbReference type="PIRSF" id="PIRSF004555">
    <property type="entry name" value="UCP004555"/>
    <property type="match status" value="1"/>
</dbReference>
<dbReference type="InterPro" id="IPR004401">
    <property type="entry name" value="YbaB/EbfC"/>
</dbReference>
<keyword evidence="6" id="KW-1185">Reference proteome</keyword>
<dbReference type="GO" id="GO:0003677">
    <property type="term" value="F:DNA binding"/>
    <property type="evidence" value="ECO:0007669"/>
    <property type="project" value="UniProtKB-UniRule"/>
</dbReference>
<evidence type="ECO:0000256" key="4">
    <source>
        <dbReference type="SAM" id="Coils"/>
    </source>
</evidence>
<dbReference type="HAMAP" id="MF_00274">
    <property type="entry name" value="DNA_YbaB_EbfC"/>
    <property type="match status" value="1"/>
</dbReference>
<accession>A0A0L0W7J6</accession>
<protein>
    <recommendedName>
        <fullName evidence="3">Nucleoid-associated protein CLPU_15c00120</fullName>
    </recommendedName>
</protein>
<dbReference type="PANTHER" id="PTHR33449">
    <property type="entry name" value="NUCLEOID-ASSOCIATED PROTEIN YBAB"/>
    <property type="match status" value="1"/>
</dbReference>
<comment type="subunit">
    <text evidence="3">Homodimer.</text>
</comment>
<comment type="similarity">
    <text evidence="3">Belongs to the YbaB/EbfC family.</text>
</comment>
<keyword evidence="2 3" id="KW-0238">DNA-binding</keyword>
<dbReference type="PATRIC" id="fig|1503.3.peg.553"/>
<keyword evidence="1 3" id="KW-0963">Cytoplasm</keyword>
<dbReference type="PANTHER" id="PTHR33449:SF1">
    <property type="entry name" value="NUCLEOID-ASSOCIATED PROTEIN YBAB"/>
    <property type="match status" value="1"/>
</dbReference>
<dbReference type="STRING" id="1503.CLPU_15c00120"/>
<organism evidence="5 6">
    <name type="scientific">Gottschalkia purinilytica</name>
    <name type="common">Clostridium purinilyticum</name>
    <dbReference type="NCBI Taxonomy" id="1503"/>
    <lineage>
        <taxon>Bacteria</taxon>
        <taxon>Bacillati</taxon>
        <taxon>Bacillota</taxon>
        <taxon>Tissierellia</taxon>
        <taxon>Tissierellales</taxon>
        <taxon>Gottschalkiaceae</taxon>
        <taxon>Gottschalkia</taxon>
    </lineage>
</organism>
<dbReference type="OrthoDB" id="9795263at2"/>
<gene>
    <name evidence="5" type="ORF">CLPU_15c00120</name>
</gene>